<evidence type="ECO:0000313" key="2">
    <source>
        <dbReference type="Proteomes" id="UP000053424"/>
    </source>
</evidence>
<sequence length="113" mass="12650">VCRFCSGDISIYKEIVKAQPLLAIDFAGHKIQIEHQISIKIEHLEFTYSLCGVVYYGNNHFTARIILHDGSIWFHDGITTGQTTIYMGSLTLNCPDLNICRGKDASPALYSLN</sequence>
<dbReference type="EMBL" id="KN831769">
    <property type="protein sequence ID" value="KIM48492.1"/>
    <property type="molecule type" value="Genomic_DNA"/>
</dbReference>
<organism evidence="1 2">
    <name type="scientific">Hebeloma cylindrosporum</name>
    <dbReference type="NCBI Taxonomy" id="76867"/>
    <lineage>
        <taxon>Eukaryota</taxon>
        <taxon>Fungi</taxon>
        <taxon>Dikarya</taxon>
        <taxon>Basidiomycota</taxon>
        <taxon>Agaricomycotina</taxon>
        <taxon>Agaricomycetes</taxon>
        <taxon>Agaricomycetidae</taxon>
        <taxon>Agaricales</taxon>
        <taxon>Agaricineae</taxon>
        <taxon>Hymenogastraceae</taxon>
        <taxon>Hebeloma</taxon>
    </lineage>
</organism>
<evidence type="ECO:0000313" key="1">
    <source>
        <dbReference type="EMBL" id="KIM48492.1"/>
    </source>
</evidence>
<dbReference type="Proteomes" id="UP000053424">
    <property type="component" value="Unassembled WGS sequence"/>
</dbReference>
<dbReference type="OrthoDB" id="2629491at2759"/>
<name>A0A0C2Z5L5_HEBCY</name>
<keyword evidence="2" id="KW-1185">Reference proteome</keyword>
<protein>
    <submittedName>
        <fullName evidence="1">Uncharacterized protein</fullName>
    </submittedName>
</protein>
<dbReference type="STRING" id="686832.A0A0C2Z5L5"/>
<dbReference type="AlphaFoldDB" id="A0A0C2Z5L5"/>
<accession>A0A0C2Z5L5</accession>
<feature type="non-terminal residue" evidence="1">
    <location>
        <position position="1"/>
    </location>
</feature>
<reference evidence="1 2" key="1">
    <citation type="submission" date="2014-04" db="EMBL/GenBank/DDBJ databases">
        <authorList>
            <consortium name="DOE Joint Genome Institute"/>
            <person name="Kuo A."/>
            <person name="Gay G."/>
            <person name="Dore J."/>
            <person name="Kohler A."/>
            <person name="Nagy L.G."/>
            <person name="Floudas D."/>
            <person name="Copeland A."/>
            <person name="Barry K.W."/>
            <person name="Cichocki N."/>
            <person name="Veneault-Fourrey C."/>
            <person name="LaButti K."/>
            <person name="Lindquist E.A."/>
            <person name="Lipzen A."/>
            <person name="Lundell T."/>
            <person name="Morin E."/>
            <person name="Murat C."/>
            <person name="Sun H."/>
            <person name="Tunlid A."/>
            <person name="Henrissat B."/>
            <person name="Grigoriev I.V."/>
            <person name="Hibbett D.S."/>
            <person name="Martin F."/>
            <person name="Nordberg H.P."/>
            <person name="Cantor M.N."/>
            <person name="Hua S.X."/>
        </authorList>
    </citation>
    <scope>NUCLEOTIDE SEQUENCE [LARGE SCALE GENOMIC DNA]</scope>
    <source>
        <strain evidence="2">h7</strain>
    </source>
</reference>
<reference evidence="2" key="2">
    <citation type="submission" date="2015-01" db="EMBL/GenBank/DDBJ databases">
        <title>Evolutionary Origins and Diversification of the Mycorrhizal Mutualists.</title>
        <authorList>
            <consortium name="DOE Joint Genome Institute"/>
            <consortium name="Mycorrhizal Genomics Consortium"/>
            <person name="Kohler A."/>
            <person name="Kuo A."/>
            <person name="Nagy L.G."/>
            <person name="Floudas D."/>
            <person name="Copeland A."/>
            <person name="Barry K.W."/>
            <person name="Cichocki N."/>
            <person name="Veneault-Fourrey C."/>
            <person name="LaButti K."/>
            <person name="Lindquist E.A."/>
            <person name="Lipzen A."/>
            <person name="Lundell T."/>
            <person name="Morin E."/>
            <person name="Murat C."/>
            <person name="Riley R."/>
            <person name="Ohm R."/>
            <person name="Sun H."/>
            <person name="Tunlid A."/>
            <person name="Henrissat B."/>
            <person name="Grigoriev I.V."/>
            <person name="Hibbett D.S."/>
            <person name="Martin F."/>
        </authorList>
    </citation>
    <scope>NUCLEOTIDE SEQUENCE [LARGE SCALE GENOMIC DNA]</scope>
    <source>
        <strain evidence="2">h7</strain>
    </source>
</reference>
<dbReference type="HOGENOM" id="CLU_161516_0_0_1"/>
<gene>
    <name evidence="1" type="ORF">M413DRAFT_62862</name>
</gene>
<proteinExistence type="predicted"/>